<proteinExistence type="predicted"/>
<comment type="caution">
    <text evidence="2">The sequence shown here is derived from an EMBL/GenBank/DDBJ whole genome shotgun (WGS) entry which is preliminary data.</text>
</comment>
<dbReference type="Pfam" id="PF24209">
    <property type="entry name" value="DUF7431"/>
    <property type="match status" value="1"/>
</dbReference>
<dbReference type="InterPro" id="IPR055854">
    <property type="entry name" value="DUF7431"/>
</dbReference>
<dbReference type="OrthoDB" id="2351090at2759"/>
<dbReference type="EMBL" id="CAMKVN010000401">
    <property type="protein sequence ID" value="CAI2167536.1"/>
    <property type="molecule type" value="Genomic_DNA"/>
</dbReference>
<protein>
    <submittedName>
        <fullName evidence="2">10077_t:CDS:1</fullName>
    </submittedName>
</protein>
<feature type="non-terminal residue" evidence="2">
    <location>
        <position position="300"/>
    </location>
</feature>
<evidence type="ECO:0000259" key="1">
    <source>
        <dbReference type="Pfam" id="PF24209"/>
    </source>
</evidence>
<feature type="domain" description="DUF7431" evidence="1">
    <location>
        <begin position="3"/>
        <end position="271"/>
    </location>
</feature>
<organism evidence="2 3">
    <name type="scientific">Funneliformis geosporum</name>
    <dbReference type="NCBI Taxonomy" id="1117311"/>
    <lineage>
        <taxon>Eukaryota</taxon>
        <taxon>Fungi</taxon>
        <taxon>Fungi incertae sedis</taxon>
        <taxon>Mucoromycota</taxon>
        <taxon>Glomeromycotina</taxon>
        <taxon>Glomeromycetes</taxon>
        <taxon>Glomerales</taxon>
        <taxon>Glomeraceae</taxon>
        <taxon>Funneliformis</taxon>
    </lineage>
</organism>
<dbReference type="AlphaFoldDB" id="A0A9W4WK50"/>
<gene>
    <name evidence="2" type="ORF">FWILDA_LOCUS3124</name>
</gene>
<reference evidence="2" key="1">
    <citation type="submission" date="2022-08" db="EMBL/GenBank/DDBJ databases">
        <authorList>
            <person name="Kallberg Y."/>
            <person name="Tangrot J."/>
            <person name="Rosling A."/>
        </authorList>
    </citation>
    <scope>NUCLEOTIDE SEQUENCE</scope>
    <source>
        <strain evidence="2">Wild A</strain>
    </source>
</reference>
<sequence length="300" mass="35193">KRILYSKIEDFKYQLEEDPEVMDLNIPTNISEMIRQEDADCNIFATVVDTTKSSGFFTCQILCPSKADPRIVIHCTQKRFKKRQCKLKIRWMVIGYDINFNYKFLDHNYQLDVRKSDVSVNASTKFYNKSLDIMPVTTKRNLFVGIPTLSTLDSSNKRLIIGHHFVNTQGNKTQAYVFSYCSEKNSYDNLPSFTFYTLVISNYNNPKTYGTLQFKNSYLFKKPYIEFCKDSLKPKYVSLCSMEENKNGPIFLKQTIYKIRIKDINCKSKDCIICINKPLKISKEDFSCYFFDPHERLNLN</sequence>
<keyword evidence="3" id="KW-1185">Reference proteome</keyword>
<evidence type="ECO:0000313" key="2">
    <source>
        <dbReference type="EMBL" id="CAI2167536.1"/>
    </source>
</evidence>
<name>A0A9W4WK50_9GLOM</name>
<accession>A0A9W4WK50</accession>
<evidence type="ECO:0000313" key="3">
    <source>
        <dbReference type="Proteomes" id="UP001153678"/>
    </source>
</evidence>
<dbReference type="Proteomes" id="UP001153678">
    <property type="component" value="Unassembled WGS sequence"/>
</dbReference>